<comment type="caution">
    <text evidence="2">The sequence shown here is derived from an EMBL/GenBank/DDBJ whole genome shotgun (WGS) entry which is preliminary data.</text>
</comment>
<sequence length="210" mass="23510">MVKLTLPFVILGLGLATAASALEGHPIGEWVYENPYKETGAIGDANLDKAIADIDDGRLWTLRDAVYKWATDKFDPLFNNLMGICEEESTECNKLGQICNLDTPGCRRIKQGEERDNVMEYFGASYLTILTHGRCDKASRAEKWCSQLGLCNKYYVKDDKKCLNLDLSQGSEDVRKVMAHSKPSNGNAFPVEFDVPEGSYILTQKKKEEN</sequence>
<keyword evidence="1" id="KW-0732">Signal</keyword>
<dbReference type="AlphaFoldDB" id="I2G5G7"/>
<evidence type="ECO:0000256" key="1">
    <source>
        <dbReference type="SAM" id="SignalP"/>
    </source>
</evidence>
<evidence type="ECO:0000313" key="2">
    <source>
        <dbReference type="EMBL" id="CCF54410.1"/>
    </source>
</evidence>
<dbReference type="HOGENOM" id="CLU_1327267_0_0_1"/>
<dbReference type="Proteomes" id="UP000006174">
    <property type="component" value="Unassembled WGS sequence"/>
</dbReference>
<feature type="chain" id="PRO_5003658152" evidence="1">
    <location>
        <begin position="22"/>
        <end position="210"/>
    </location>
</feature>
<keyword evidence="3" id="KW-1185">Reference proteome</keyword>
<organism evidence="2 3">
    <name type="scientific">Ustilago hordei</name>
    <name type="common">Barley covered smut fungus</name>
    <dbReference type="NCBI Taxonomy" id="120017"/>
    <lineage>
        <taxon>Eukaryota</taxon>
        <taxon>Fungi</taxon>
        <taxon>Dikarya</taxon>
        <taxon>Basidiomycota</taxon>
        <taxon>Ustilaginomycotina</taxon>
        <taxon>Ustilaginomycetes</taxon>
        <taxon>Ustilaginales</taxon>
        <taxon>Ustilaginaceae</taxon>
        <taxon>Ustilago</taxon>
    </lineage>
</organism>
<accession>I2G5G7</accession>
<dbReference type="EMBL" id="CAGI01000191">
    <property type="protein sequence ID" value="CCF54410.1"/>
    <property type="molecule type" value="Genomic_DNA"/>
</dbReference>
<name>I2G5G7_USTHO</name>
<gene>
    <name evidence="2" type="ORF">UHOR_16458</name>
</gene>
<evidence type="ECO:0000313" key="3">
    <source>
        <dbReference type="Proteomes" id="UP000006174"/>
    </source>
</evidence>
<feature type="signal peptide" evidence="1">
    <location>
        <begin position="1"/>
        <end position="21"/>
    </location>
</feature>
<protein>
    <submittedName>
        <fullName evidence="2">Uncharacterized protein</fullName>
    </submittedName>
</protein>
<proteinExistence type="predicted"/>
<reference evidence="2 3" key="1">
    <citation type="journal article" date="2012" name="Plant Cell">
        <title>Genome comparison of barley and maize smut fungi reveals targeted loss of RNA silencing components and species-specific presence of transposable elements.</title>
        <authorList>
            <person name="Laurie J.D."/>
            <person name="Ali S."/>
            <person name="Linning R."/>
            <person name="Mannhaupt G."/>
            <person name="Wong P."/>
            <person name="Gueldener U."/>
            <person name="Muensterkoetter M."/>
            <person name="Moore R."/>
            <person name="Kahmann R."/>
            <person name="Bakkeren G."/>
            <person name="Schirawski J."/>
        </authorList>
    </citation>
    <scope>NUCLEOTIDE SEQUENCE [LARGE SCALE GENOMIC DNA]</scope>
    <source>
        <strain evidence="3">Uh4875-4</strain>
    </source>
</reference>